<dbReference type="GO" id="GO:0006015">
    <property type="term" value="P:5-phosphoribose 1-diphosphate biosynthetic process"/>
    <property type="evidence" value="ECO:0007669"/>
    <property type="project" value="TreeGrafter"/>
</dbReference>
<accession>A0A7M1S2G5</accession>
<dbReference type="KEGG" id="vg:65130187"/>
<name>A0A7M1S2G5_9CAUD</name>
<reference evidence="1 2" key="1">
    <citation type="submission" date="2020-07" db="EMBL/GenBank/DDBJ databases">
        <title>Taxonomic proposal: Crassvirales, a new order of highly abundant and diverse bacterial viruses.</title>
        <authorList>
            <person name="Shkoporov A.N."/>
            <person name="Stockdale S.R."/>
            <person name="Guerin E."/>
            <person name="Ross R.P."/>
            <person name="Hill C."/>
        </authorList>
    </citation>
    <scope>NUCLEOTIDE SEQUENCE [LARGE SCALE GENOMIC DNA]</scope>
</reference>
<dbReference type="RefSeq" id="YP_010111738.1">
    <property type="nucleotide sequence ID" value="NC_055884.1"/>
</dbReference>
<dbReference type="Gene3D" id="3.40.50.2020">
    <property type="match status" value="2"/>
</dbReference>
<sequence length="269" mass="30544">MQVLNLIRPEKSNITYNVTTFPDGEPHIVLGDINRKDSVTVVCRIANPNDLYILLQVADILSRHEVIFTLQIYYLMSMRMDRVISFNESFSLKVVANLINSMGAESVHVLEPHSGKVQDLIDKYWGDMFMQMPNFTGYIPVFPDAGAVERHEYMGEHKLICSKTRNPETGKLEGFSIENPELLENEELIDMPLVVIDDLCDAGGTFVGVASKIREINPNRRLAIFVTHMVNPKGITTLSENYDEVYFTNSYLNWENLELPSNVSVIKVV</sequence>
<keyword evidence="1" id="KW-0418">Kinase</keyword>
<keyword evidence="1" id="KW-0808">Transferase</keyword>
<dbReference type="SMART" id="SM01400">
    <property type="entry name" value="Pribosyltran_N"/>
    <property type="match status" value="1"/>
</dbReference>
<dbReference type="EMBL" id="MT774391">
    <property type="protein sequence ID" value="QOR59580.1"/>
    <property type="molecule type" value="Genomic_DNA"/>
</dbReference>
<dbReference type="GeneID" id="65130187"/>
<organism evidence="1 2">
    <name type="scientific">uncultured phage cr126_1</name>
    <dbReference type="NCBI Taxonomy" id="2772075"/>
    <lineage>
        <taxon>Viruses</taxon>
        <taxon>Duplodnaviria</taxon>
        <taxon>Heunggongvirae</taxon>
        <taxon>Uroviricota</taxon>
        <taxon>Caudoviricetes</taxon>
        <taxon>Crassvirales</taxon>
        <taxon>Steigviridae</taxon>
        <taxon>Asinivirinae</taxon>
        <taxon>Kolpuevirus</taxon>
        <taxon>Kolpuevirus hominis</taxon>
    </lineage>
</organism>
<proteinExistence type="predicted"/>
<dbReference type="InterPro" id="IPR000836">
    <property type="entry name" value="PRTase_dom"/>
</dbReference>
<keyword evidence="2" id="KW-1185">Reference proteome</keyword>
<dbReference type="Proteomes" id="UP000594161">
    <property type="component" value="Segment"/>
</dbReference>
<protein>
    <submittedName>
        <fullName evidence="1">Putative ribose-phosphate pyrophosphokinase</fullName>
    </submittedName>
</protein>
<evidence type="ECO:0000313" key="2">
    <source>
        <dbReference type="Proteomes" id="UP000594161"/>
    </source>
</evidence>
<evidence type="ECO:0000313" key="1">
    <source>
        <dbReference type="EMBL" id="QOR59580.1"/>
    </source>
</evidence>
<dbReference type="PANTHER" id="PTHR10210">
    <property type="entry name" value="RIBOSE-PHOSPHATE DIPHOSPHOKINASE FAMILY MEMBER"/>
    <property type="match status" value="1"/>
</dbReference>
<dbReference type="GO" id="GO:0000287">
    <property type="term" value="F:magnesium ion binding"/>
    <property type="evidence" value="ECO:0007669"/>
    <property type="project" value="InterPro"/>
</dbReference>
<dbReference type="PANTHER" id="PTHR10210:SF45">
    <property type="entry name" value="RIBOSE-PHOSPHATE PYROPHOSPHOKINASE 3, CHLOROPLASTIC"/>
    <property type="match status" value="1"/>
</dbReference>
<dbReference type="CDD" id="cd06223">
    <property type="entry name" value="PRTases_typeI"/>
    <property type="match status" value="1"/>
</dbReference>
<dbReference type="GO" id="GO:0006164">
    <property type="term" value="P:purine nucleotide biosynthetic process"/>
    <property type="evidence" value="ECO:0007669"/>
    <property type="project" value="TreeGrafter"/>
</dbReference>
<dbReference type="GO" id="GO:0016301">
    <property type="term" value="F:kinase activity"/>
    <property type="evidence" value="ECO:0007669"/>
    <property type="project" value="UniProtKB-KW"/>
</dbReference>
<dbReference type="GO" id="GO:0002189">
    <property type="term" value="C:ribose phosphate diphosphokinase complex"/>
    <property type="evidence" value="ECO:0007669"/>
    <property type="project" value="TreeGrafter"/>
</dbReference>
<dbReference type="InterPro" id="IPR005946">
    <property type="entry name" value="Rib-P_diPkinase"/>
</dbReference>
<dbReference type="SUPFAM" id="SSF53271">
    <property type="entry name" value="PRTase-like"/>
    <property type="match status" value="2"/>
</dbReference>
<dbReference type="InterPro" id="IPR029057">
    <property type="entry name" value="PRTase-like"/>
</dbReference>